<dbReference type="InterPro" id="IPR036965">
    <property type="entry name" value="Terpene_synth_N_sf"/>
</dbReference>
<dbReference type="AlphaFoldDB" id="A0A445IBA6"/>
<evidence type="ECO:0000256" key="1">
    <source>
        <dbReference type="ARBA" id="ARBA00001946"/>
    </source>
</evidence>
<gene>
    <name evidence="7" type="ORF">D0Y65_032061</name>
</gene>
<dbReference type="FunFam" id="1.50.10.130:FF:000001">
    <property type="entry name" value="Isoprene synthase, chloroplastic"/>
    <property type="match status" value="1"/>
</dbReference>
<dbReference type="PANTHER" id="PTHR31225">
    <property type="entry name" value="OS04G0344100 PROTEIN-RELATED"/>
    <property type="match status" value="1"/>
</dbReference>
<evidence type="ECO:0000259" key="6">
    <source>
        <dbReference type="Pfam" id="PF03936"/>
    </source>
</evidence>
<dbReference type="InterPro" id="IPR001906">
    <property type="entry name" value="Terpene_synth_N"/>
</dbReference>
<keyword evidence="4" id="KW-0456">Lyase</keyword>
<dbReference type="GO" id="GO:0010333">
    <property type="term" value="F:terpene synthase activity"/>
    <property type="evidence" value="ECO:0007669"/>
    <property type="project" value="InterPro"/>
</dbReference>
<keyword evidence="8" id="KW-1185">Reference proteome</keyword>
<evidence type="ECO:0000256" key="4">
    <source>
        <dbReference type="ARBA" id="ARBA00023239"/>
    </source>
</evidence>
<dbReference type="GO" id="GO:0000287">
    <property type="term" value="F:magnesium ion binding"/>
    <property type="evidence" value="ECO:0007669"/>
    <property type="project" value="InterPro"/>
</dbReference>
<dbReference type="GO" id="GO:0009611">
    <property type="term" value="P:response to wounding"/>
    <property type="evidence" value="ECO:0007669"/>
    <property type="project" value="UniProtKB-ARBA"/>
</dbReference>
<comment type="caution">
    <text evidence="7">The sequence shown here is derived from an EMBL/GenBank/DDBJ whole genome shotgun (WGS) entry which is preliminary data.</text>
</comment>
<dbReference type="Proteomes" id="UP000289340">
    <property type="component" value="Chromosome 11"/>
</dbReference>
<dbReference type="PANTHER" id="PTHR31225:SF241">
    <property type="entry name" value="TERPENE SYNTHASE FAMILY, METAL-BINDING DOMAIN PROTEIN"/>
    <property type="match status" value="1"/>
</dbReference>
<evidence type="ECO:0000313" key="8">
    <source>
        <dbReference type="Proteomes" id="UP000289340"/>
    </source>
</evidence>
<keyword evidence="2" id="KW-0479">Metal-binding</keyword>
<dbReference type="InterPro" id="IPR034741">
    <property type="entry name" value="Terpene_cyclase-like_1_C"/>
</dbReference>
<comment type="cofactor">
    <cofactor evidence="1">
        <name>Mg(2+)</name>
        <dbReference type="ChEBI" id="CHEBI:18420"/>
    </cofactor>
</comment>
<evidence type="ECO:0000259" key="5">
    <source>
        <dbReference type="Pfam" id="PF01397"/>
    </source>
</evidence>
<dbReference type="CDD" id="cd00684">
    <property type="entry name" value="Terpene_cyclase_plant_C1"/>
    <property type="match status" value="1"/>
</dbReference>
<reference evidence="7 8" key="1">
    <citation type="submission" date="2018-09" db="EMBL/GenBank/DDBJ databases">
        <title>A high-quality reference genome of wild soybean provides a powerful tool to mine soybean genomes.</title>
        <authorList>
            <person name="Xie M."/>
            <person name="Chung C.Y.L."/>
            <person name="Li M.-W."/>
            <person name="Wong F.-L."/>
            <person name="Chan T.-F."/>
            <person name="Lam H.-M."/>
        </authorList>
    </citation>
    <scope>NUCLEOTIDE SEQUENCE [LARGE SCALE GENOMIC DNA]</scope>
    <source>
        <strain evidence="8">cv. W05</strain>
        <tissue evidence="7">Hypocotyl of etiolated seedlings</tissue>
    </source>
</reference>
<dbReference type="EMBL" id="QZWG01000011">
    <property type="protein sequence ID" value="RZB83336.1"/>
    <property type="molecule type" value="Genomic_DNA"/>
</dbReference>
<name>A0A445IBA6_GLYSO</name>
<dbReference type="InterPro" id="IPR044814">
    <property type="entry name" value="Terpene_cyclase_plant_C1"/>
</dbReference>
<accession>A0A445IBA6</accession>
<evidence type="ECO:0000256" key="3">
    <source>
        <dbReference type="ARBA" id="ARBA00022842"/>
    </source>
</evidence>
<dbReference type="SUPFAM" id="SSF48576">
    <property type="entry name" value="Terpenoid synthases"/>
    <property type="match status" value="1"/>
</dbReference>
<dbReference type="GO" id="GO:0080027">
    <property type="term" value="P:response to herbivore"/>
    <property type="evidence" value="ECO:0007669"/>
    <property type="project" value="UniProtKB-ARBA"/>
</dbReference>
<dbReference type="Pfam" id="PF03936">
    <property type="entry name" value="Terpene_synth_C"/>
    <property type="match status" value="1"/>
</dbReference>
<dbReference type="InterPro" id="IPR050148">
    <property type="entry name" value="Terpene_synthase-like"/>
</dbReference>
<dbReference type="SFLD" id="SFLDS00005">
    <property type="entry name" value="Isoprenoid_Synthase_Type_I"/>
    <property type="match status" value="1"/>
</dbReference>
<dbReference type="GO" id="GO:0016102">
    <property type="term" value="P:diterpenoid biosynthetic process"/>
    <property type="evidence" value="ECO:0007669"/>
    <property type="project" value="InterPro"/>
</dbReference>
<keyword evidence="3" id="KW-0460">Magnesium</keyword>
<sequence>MSLPASTLASIQHAVSDQLKRPCVSFAPCIWGDTFLEYASQFEGVNDDEKQQAQTLRNEVQTMFQSSIDQNIIQKLNLIDSVQRFGVSYHFQQEINQALEQIHNSFTKNNTISDDGNHHSLALLFRLLRQQGYQISSSAFNKFKNDQGNFSETLANDIQGLCSLYEAAHLRTPEDDILEEACDFSNTHMKSLANQLSPSLAAQINHCLRLPLNKSLIRFEARCHMNLYEKDASHNKTLLTFAKVDFNILQKLHQKEISTITKWWKKSNFETKVPYARGRLVEAYLWSLAMSYKPEHSLARMFVGKLIAVVCLLDDTYDAYGTIQELELFTEAIQRWNKSPIESLPQCMKVVFDTVVELGEEIELATTESGKSSFVVQYFKQAVFNLIKGYMAEAKWCHEGYIPTYDEYKVNGILTSCFPLFITSFIGLGEFANKDVFDWIFSDPNIIKVVSIIGRVLDDMGSHKFEQQRVHVASAVECCMKQYNISQAEAYHLIHNDVEDGWKVINEECLKSNDIPKSVLDCVVNLARMSMVSYENHQDKFTNGELLKGYVSSLLMDPMCLEQHQ</sequence>
<dbReference type="Gene3D" id="1.50.10.130">
    <property type="entry name" value="Terpene synthase, N-terminal domain"/>
    <property type="match status" value="1"/>
</dbReference>
<dbReference type="SUPFAM" id="SSF48239">
    <property type="entry name" value="Terpenoid cyclases/Protein prenyltransferases"/>
    <property type="match status" value="1"/>
</dbReference>
<dbReference type="SFLD" id="SFLDG01019">
    <property type="entry name" value="Terpene_Cyclase_Like_1_C_Termi"/>
    <property type="match status" value="1"/>
</dbReference>
<dbReference type="InterPro" id="IPR008949">
    <property type="entry name" value="Isoprenoid_synthase_dom_sf"/>
</dbReference>
<dbReference type="InterPro" id="IPR005630">
    <property type="entry name" value="Terpene_synthase_metal-bd"/>
</dbReference>
<dbReference type="Gene3D" id="1.10.600.10">
    <property type="entry name" value="Farnesyl Diphosphate Synthase"/>
    <property type="match status" value="1"/>
</dbReference>
<dbReference type="FunFam" id="1.10.600.10:FF:000007">
    <property type="entry name" value="Isoprene synthase, chloroplastic"/>
    <property type="match status" value="1"/>
</dbReference>
<evidence type="ECO:0000313" key="7">
    <source>
        <dbReference type="EMBL" id="RZB83336.1"/>
    </source>
</evidence>
<dbReference type="Pfam" id="PF01397">
    <property type="entry name" value="Terpene_synth"/>
    <property type="match status" value="1"/>
</dbReference>
<feature type="domain" description="Terpene synthase N-terminal" evidence="5">
    <location>
        <begin position="30"/>
        <end position="208"/>
    </location>
</feature>
<organism evidence="7 8">
    <name type="scientific">Glycine soja</name>
    <name type="common">Wild soybean</name>
    <dbReference type="NCBI Taxonomy" id="3848"/>
    <lineage>
        <taxon>Eukaryota</taxon>
        <taxon>Viridiplantae</taxon>
        <taxon>Streptophyta</taxon>
        <taxon>Embryophyta</taxon>
        <taxon>Tracheophyta</taxon>
        <taxon>Spermatophyta</taxon>
        <taxon>Magnoliopsida</taxon>
        <taxon>eudicotyledons</taxon>
        <taxon>Gunneridae</taxon>
        <taxon>Pentapetalae</taxon>
        <taxon>rosids</taxon>
        <taxon>fabids</taxon>
        <taxon>Fabales</taxon>
        <taxon>Fabaceae</taxon>
        <taxon>Papilionoideae</taxon>
        <taxon>50 kb inversion clade</taxon>
        <taxon>NPAAA clade</taxon>
        <taxon>indigoferoid/millettioid clade</taxon>
        <taxon>Phaseoleae</taxon>
        <taxon>Glycine</taxon>
        <taxon>Glycine subgen. Soja</taxon>
    </lineage>
</organism>
<evidence type="ECO:0000256" key="2">
    <source>
        <dbReference type="ARBA" id="ARBA00022723"/>
    </source>
</evidence>
<proteinExistence type="predicted"/>
<feature type="domain" description="Terpene synthase metal-binding" evidence="6">
    <location>
        <begin position="265"/>
        <end position="503"/>
    </location>
</feature>
<protein>
    <submittedName>
        <fullName evidence="7">Putative terpene synthase 2 isoform A</fullName>
    </submittedName>
</protein>
<dbReference type="InterPro" id="IPR008930">
    <property type="entry name" value="Terpenoid_cyclase/PrenylTrfase"/>
</dbReference>
<dbReference type="Gramene" id="XM_028333613.1">
    <property type="protein sequence ID" value="XP_028189414.1"/>
    <property type="gene ID" value="LOC114375760"/>
</dbReference>